<protein>
    <submittedName>
        <fullName evidence="2">Uncharacterized protein</fullName>
    </submittedName>
</protein>
<dbReference type="HOGENOM" id="CLU_3068348_0_0_1"/>
<feature type="compositionally biased region" description="Basic residues" evidence="1">
    <location>
        <begin position="1"/>
        <end position="20"/>
    </location>
</feature>
<evidence type="ECO:0000313" key="2">
    <source>
        <dbReference type="EMBL" id="CCD42695.1"/>
    </source>
</evidence>
<dbReference type="AlphaFoldDB" id="G2XP89"/>
<evidence type="ECO:0000256" key="1">
    <source>
        <dbReference type="SAM" id="MobiDB-lite"/>
    </source>
</evidence>
<organism evidence="2 3">
    <name type="scientific">Botryotinia fuckeliana (strain T4)</name>
    <name type="common">Noble rot fungus</name>
    <name type="synonym">Botrytis cinerea</name>
    <dbReference type="NCBI Taxonomy" id="999810"/>
    <lineage>
        <taxon>Eukaryota</taxon>
        <taxon>Fungi</taxon>
        <taxon>Dikarya</taxon>
        <taxon>Ascomycota</taxon>
        <taxon>Pezizomycotina</taxon>
        <taxon>Leotiomycetes</taxon>
        <taxon>Helotiales</taxon>
        <taxon>Sclerotiniaceae</taxon>
        <taxon>Botrytis</taxon>
    </lineage>
</organism>
<gene>
    <name evidence="2" type="ORF">BofuT4_uP073070.1</name>
</gene>
<evidence type="ECO:0000313" key="3">
    <source>
        <dbReference type="Proteomes" id="UP000008177"/>
    </source>
</evidence>
<feature type="region of interest" description="Disordered" evidence="1">
    <location>
        <begin position="1"/>
        <end position="53"/>
    </location>
</feature>
<name>G2XP89_BOTF4</name>
<reference evidence="3" key="1">
    <citation type="journal article" date="2011" name="PLoS Genet.">
        <title>Genomic analysis of the necrotrophic fungal pathogens Sclerotinia sclerotiorum and Botrytis cinerea.</title>
        <authorList>
            <person name="Amselem J."/>
            <person name="Cuomo C.A."/>
            <person name="van Kan J.A."/>
            <person name="Viaud M."/>
            <person name="Benito E.P."/>
            <person name="Couloux A."/>
            <person name="Coutinho P.M."/>
            <person name="de Vries R.P."/>
            <person name="Dyer P.S."/>
            <person name="Fillinger S."/>
            <person name="Fournier E."/>
            <person name="Gout L."/>
            <person name="Hahn M."/>
            <person name="Kohn L."/>
            <person name="Lapalu N."/>
            <person name="Plummer K.M."/>
            <person name="Pradier J.M."/>
            <person name="Quevillon E."/>
            <person name="Sharon A."/>
            <person name="Simon A."/>
            <person name="ten Have A."/>
            <person name="Tudzynski B."/>
            <person name="Tudzynski P."/>
            <person name="Wincker P."/>
            <person name="Andrew M."/>
            <person name="Anthouard V."/>
            <person name="Beever R.E."/>
            <person name="Beffa R."/>
            <person name="Benoit I."/>
            <person name="Bouzid O."/>
            <person name="Brault B."/>
            <person name="Chen Z."/>
            <person name="Choquer M."/>
            <person name="Collemare J."/>
            <person name="Cotton P."/>
            <person name="Danchin E.G."/>
            <person name="Da Silva C."/>
            <person name="Gautier A."/>
            <person name="Giraud C."/>
            <person name="Giraud T."/>
            <person name="Gonzalez C."/>
            <person name="Grossetete S."/>
            <person name="Guldener U."/>
            <person name="Henrissat B."/>
            <person name="Howlett B.J."/>
            <person name="Kodira C."/>
            <person name="Kretschmer M."/>
            <person name="Lappartient A."/>
            <person name="Leroch M."/>
            <person name="Levis C."/>
            <person name="Mauceli E."/>
            <person name="Neuveglise C."/>
            <person name="Oeser B."/>
            <person name="Pearson M."/>
            <person name="Poulain J."/>
            <person name="Poussereau N."/>
            <person name="Quesneville H."/>
            <person name="Rascle C."/>
            <person name="Schumacher J."/>
            <person name="Segurens B."/>
            <person name="Sexton A."/>
            <person name="Silva E."/>
            <person name="Sirven C."/>
            <person name="Soanes D.M."/>
            <person name="Talbot N.J."/>
            <person name="Templeton M."/>
            <person name="Yandava C."/>
            <person name="Yarden O."/>
            <person name="Zeng Q."/>
            <person name="Rollins J.A."/>
            <person name="Lebrun M.H."/>
            <person name="Dickman M."/>
        </authorList>
    </citation>
    <scope>NUCLEOTIDE SEQUENCE [LARGE SCALE GENOMIC DNA]</scope>
    <source>
        <strain evidence="3">T4</strain>
    </source>
</reference>
<accession>G2XP89</accession>
<dbReference type="InParanoid" id="G2XP89"/>
<dbReference type="EMBL" id="FQ790248">
    <property type="protein sequence ID" value="CCD42695.1"/>
    <property type="molecule type" value="Genomic_DNA"/>
</dbReference>
<sequence length="53" mass="6226">MSKSKKHKRRIEKNHQKRYRAAFQSSKPKVYHRTPTAEESGQGMKLSPQLNSE</sequence>
<dbReference type="Proteomes" id="UP000008177">
    <property type="component" value="Unplaced contigs"/>
</dbReference>
<proteinExistence type="predicted"/>